<dbReference type="Proteomes" id="UP000887159">
    <property type="component" value="Unassembled WGS sequence"/>
</dbReference>
<protein>
    <submittedName>
        <fullName evidence="2">Uncharacterized protein</fullName>
    </submittedName>
</protein>
<accession>A0A8X6RQ72</accession>
<evidence type="ECO:0000313" key="3">
    <source>
        <dbReference type="Proteomes" id="UP000887159"/>
    </source>
</evidence>
<feature type="transmembrane region" description="Helical" evidence="1">
    <location>
        <begin position="58"/>
        <end position="81"/>
    </location>
</feature>
<evidence type="ECO:0000313" key="2">
    <source>
        <dbReference type="EMBL" id="GFX96724.1"/>
    </source>
</evidence>
<gene>
    <name evidence="2" type="ORF">TNCV_245111</name>
</gene>
<keyword evidence="3" id="KW-1185">Reference proteome</keyword>
<keyword evidence="1" id="KW-0812">Transmembrane</keyword>
<name>A0A8X6RQ72_TRICX</name>
<keyword evidence="1" id="KW-0472">Membrane</keyword>
<dbReference type="AlphaFoldDB" id="A0A8X6RQ72"/>
<keyword evidence="1" id="KW-1133">Transmembrane helix</keyword>
<reference evidence="2" key="1">
    <citation type="submission" date="2020-08" db="EMBL/GenBank/DDBJ databases">
        <title>Multicomponent nature underlies the extraordinary mechanical properties of spider dragline silk.</title>
        <authorList>
            <person name="Kono N."/>
            <person name="Nakamura H."/>
            <person name="Mori M."/>
            <person name="Yoshida Y."/>
            <person name="Ohtoshi R."/>
            <person name="Malay A.D."/>
            <person name="Moran D.A.P."/>
            <person name="Tomita M."/>
            <person name="Numata K."/>
            <person name="Arakawa K."/>
        </authorList>
    </citation>
    <scope>NUCLEOTIDE SEQUENCE</scope>
</reference>
<dbReference type="EMBL" id="BMAU01021193">
    <property type="protein sequence ID" value="GFX96724.1"/>
    <property type="molecule type" value="Genomic_DNA"/>
</dbReference>
<evidence type="ECO:0000256" key="1">
    <source>
        <dbReference type="SAM" id="Phobius"/>
    </source>
</evidence>
<organism evidence="2 3">
    <name type="scientific">Trichonephila clavipes</name>
    <name type="common">Golden silk orbweaver</name>
    <name type="synonym">Nephila clavipes</name>
    <dbReference type="NCBI Taxonomy" id="2585209"/>
    <lineage>
        <taxon>Eukaryota</taxon>
        <taxon>Metazoa</taxon>
        <taxon>Ecdysozoa</taxon>
        <taxon>Arthropoda</taxon>
        <taxon>Chelicerata</taxon>
        <taxon>Arachnida</taxon>
        <taxon>Araneae</taxon>
        <taxon>Araneomorphae</taxon>
        <taxon>Entelegynae</taxon>
        <taxon>Araneoidea</taxon>
        <taxon>Nephilidae</taxon>
        <taxon>Trichonephila</taxon>
    </lineage>
</organism>
<comment type="caution">
    <text evidence="2">The sequence shown here is derived from an EMBL/GenBank/DDBJ whole genome shotgun (WGS) entry which is preliminary data.</text>
</comment>
<proteinExistence type="predicted"/>
<sequence length="83" mass="9316">MQHKGGFVPKSKDVLVYLHARTIHSGMQLPKLLTATLWKVGNLHLCRFLQAYRGSPNLLIRLATPLGWFIVLSTASIITIFTD</sequence>